<reference evidence="2" key="1">
    <citation type="submission" date="2011-08" db="EMBL/GenBank/DDBJ databases">
        <authorList>
            <person name="Rombauts S."/>
        </authorList>
    </citation>
    <scope>NUCLEOTIDE SEQUENCE</scope>
    <source>
        <strain evidence="2">London</strain>
    </source>
</reference>
<keyword evidence="2" id="KW-1185">Reference proteome</keyword>
<dbReference type="HOGENOM" id="CLU_2925532_0_0_1"/>
<proteinExistence type="predicted"/>
<accession>T1JQZ4</accession>
<evidence type="ECO:0000313" key="2">
    <source>
        <dbReference type="Proteomes" id="UP000015104"/>
    </source>
</evidence>
<protein>
    <submittedName>
        <fullName evidence="1">Uncharacterized protein</fullName>
    </submittedName>
</protein>
<dbReference type="EnsemblMetazoa" id="tetur01g05040.1">
    <property type="protein sequence ID" value="tetur01g05040.1"/>
    <property type="gene ID" value="tetur01g05040"/>
</dbReference>
<reference evidence="1" key="2">
    <citation type="submission" date="2015-06" db="UniProtKB">
        <authorList>
            <consortium name="EnsemblMetazoa"/>
        </authorList>
    </citation>
    <scope>IDENTIFICATION</scope>
</reference>
<sequence length="61" mass="7327">MEENQQQLNKKTRFTLLVTTLTWDFLNIPSIHSWLINPASFANFGHIQAWDRHCITWLWLT</sequence>
<organism evidence="1 2">
    <name type="scientific">Tetranychus urticae</name>
    <name type="common">Two-spotted spider mite</name>
    <dbReference type="NCBI Taxonomy" id="32264"/>
    <lineage>
        <taxon>Eukaryota</taxon>
        <taxon>Metazoa</taxon>
        <taxon>Ecdysozoa</taxon>
        <taxon>Arthropoda</taxon>
        <taxon>Chelicerata</taxon>
        <taxon>Arachnida</taxon>
        <taxon>Acari</taxon>
        <taxon>Acariformes</taxon>
        <taxon>Trombidiformes</taxon>
        <taxon>Prostigmata</taxon>
        <taxon>Eleutherengona</taxon>
        <taxon>Raphignathae</taxon>
        <taxon>Tetranychoidea</taxon>
        <taxon>Tetranychidae</taxon>
        <taxon>Tetranychus</taxon>
    </lineage>
</organism>
<name>T1JQZ4_TETUR</name>
<dbReference type="AlphaFoldDB" id="T1JQZ4"/>
<dbReference type="EMBL" id="CAEY01000442">
    <property type="status" value="NOT_ANNOTATED_CDS"/>
    <property type="molecule type" value="Genomic_DNA"/>
</dbReference>
<dbReference type="Proteomes" id="UP000015104">
    <property type="component" value="Unassembled WGS sequence"/>
</dbReference>
<evidence type="ECO:0000313" key="1">
    <source>
        <dbReference type="EnsemblMetazoa" id="tetur01g05040.1"/>
    </source>
</evidence>